<feature type="transmembrane region" description="Helical" evidence="2">
    <location>
        <begin position="176"/>
        <end position="200"/>
    </location>
</feature>
<accession>A0A0N0VGV0</accession>
<dbReference type="RefSeq" id="XP_015662500.1">
    <property type="nucleotide sequence ID" value="XM_015799022.1"/>
</dbReference>
<keyword evidence="2" id="KW-1133">Transmembrane helix</keyword>
<dbReference type="RefSeq" id="XP_015662498.1">
    <property type="nucleotide sequence ID" value="XM_015799020.1"/>
</dbReference>
<keyword evidence="2" id="KW-0472">Membrane</keyword>
<dbReference type="Proteomes" id="UP000037923">
    <property type="component" value="Unassembled WGS sequence"/>
</dbReference>
<dbReference type="OMA" id="THAGWAL"/>
<dbReference type="EMBL" id="LGTL01000003">
    <property type="protein sequence ID" value="KPA84061.1"/>
    <property type="molecule type" value="Genomic_DNA"/>
</dbReference>
<keyword evidence="5" id="KW-1185">Reference proteome</keyword>
<name>A0A0N0VGV0_LEPPY</name>
<feature type="transmembrane region" description="Helical" evidence="2">
    <location>
        <begin position="115"/>
        <end position="133"/>
    </location>
</feature>
<dbReference type="EMBL" id="LGTL01000003">
    <property type="protein sequence ID" value="KPA84063.1"/>
    <property type="molecule type" value="Genomic_DNA"/>
</dbReference>
<dbReference type="VEuPathDB" id="TriTrypDB:LpyrH10_03_3300"/>
<dbReference type="RefSeq" id="XP_015662502.1">
    <property type="nucleotide sequence ID" value="XM_015799024.1"/>
</dbReference>
<feature type="chain" id="PRO_5007418854" evidence="3">
    <location>
        <begin position="31"/>
        <end position="291"/>
    </location>
</feature>
<evidence type="ECO:0000256" key="2">
    <source>
        <dbReference type="SAM" id="Phobius"/>
    </source>
</evidence>
<feature type="signal peptide" evidence="3">
    <location>
        <begin position="1"/>
        <end position="30"/>
    </location>
</feature>
<feature type="transmembrane region" description="Helical" evidence="2">
    <location>
        <begin position="244"/>
        <end position="264"/>
    </location>
</feature>
<sequence length="291" mass="30720">MKPSVPRIALFTAACWALLATLTFTACAAAVTAPASPEAGLPLFLSQVARAVEQTLAPVTAVLAPYVPNCMKELAPPFLRGAVSLVMVGRGARRPPAAVNGAAGDEVLLHTTAKFIYAAGAITAELTLLKMIYREPYRNLRRNPMNRLLCSPAGFVFLLLLTAAPNDLVDTSLICIFFWKLSASVYTPAVVCGQLLRVYVAALVPRLPPLSAAYTAFLAYWDAAEHKDGADAGAALPFDLLREALAEIALTAVMAGAVAFAVAARRSSCSSSAGSATPREPESDGDDYYEE</sequence>
<feature type="transmembrane region" description="Helical" evidence="2">
    <location>
        <begin position="145"/>
        <end position="164"/>
    </location>
</feature>
<dbReference type="OrthoDB" id="273131at2759"/>
<evidence type="ECO:0000313" key="4">
    <source>
        <dbReference type="EMBL" id="KPA84061.1"/>
    </source>
</evidence>
<evidence type="ECO:0000256" key="1">
    <source>
        <dbReference type="SAM" id="MobiDB-lite"/>
    </source>
</evidence>
<protein>
    <submittedName>
        <fullName evidence="4">Uncharacterized protein</fullName>
    </submittedName>
</protein>
<dbReference type="EMBL" id="LGTL01000003">
    <property type="protein sequence ID" value="KPA84060.1"/>
    <property type="molecule type" value="Genomic_DNA"/>
</dbReference>
<feature type="transmembrane region" description="Helical" evidence="2">
    <location>
        <begin position="207"/>
        <end position="224"/>
    </location>
</feature>
<keyword evidence="2" id="KW-0812">Transmembrane</keyword>
<organism evidence="4 5">
    <name type="scientific">Leptomonas pyrrhocoris</name>
    <name type="common">Firebug parasite</name>
    <dbReference type="NCBI Taxonomy" id="157538"/>
    <lineage>
        <taxon>Eukaryota</taxon>
        <taxon>Discoba</taxon>
        <taxon>Euglenozoa</taxon>
        <taxon>Kinetoplastea</taxon>
        <taxon>Metakinetoplastina</taxon>
        <taxon>Trypanosomatida</taxon>
        <taxon>Trypanosomatidae</taxon>
        <taxon>Leishmaniinae</taxon>
        <taxon>Leptomonas</taxon>
    </lineage>
</organism>
<dbReference type="EMBL" id="LGTL01000003">
    <property type="protein sequence ID" value="KPA84059.1"/>
    <property type="molecule type" value="Genomic_DNA"/>
</dbReference>
<comment type="caution">
    <text evidence="4">The sequence shown here is derived from an EMBL/GenBank/DDBJ whole genome shotgun (WGS) entry which is preliminary data.</text>
</comment>
<dbReference type="RefSeq" id="XP_015662499.1">
    <property type="nucleotide sequence ID" value="XM_015799021.1"/>
</dbReference>
<keyword evidence="3" id="KW-0732">Signal</keyword>
<dbReference type="RefSeq" id="XP_015662501.1">
    <property type="nucleotide sequence ID" value="XM_015799023.1"/>
</dbReference>
<dbReference type="AlphaFoldDB" id="A0A0N0VGV0"/>
<dbReference type="EMBL" id="LGTL01000003">
    <property type="protein sequence ID" value="KPA84062.1"/>
    <property type="molecule type" value="Genomic_DNA"/>
</dbReference>
<feature type="region of interest" description="Disordered" evidence="1">
    <location>
        <begin position="268"/>
        <end position="291"/>
    </location>
</feature>
<reference evidence="4 5" key="1">
    <citation type="submission" date="2015-07" db="EMBL/GenBank/DDBJ databases">
        <title>High-quality genome of monoxenous trypanosomatid Leptomonas pyrrhocoris.</title>
        <authorList>
            <person name="Flegontov P."/>
            <person name="Butenko A."/>
            <person name="Firsov S."/>
            <person name="Vlcek C."/>
            <person name="Logacheva M.D."/>
            <person name="Field M."/>
            <person name="Filatov D."/>
            <person name="Flegontova O."/>
            <person name="Gerasimov E."/>
            <person name="Jackson A.P."/>
            <person name="Kelly S."/>
            <person name="Opperdoes F."/>
            <person name="O'Reilly A."/>
            <person name="Votypka J."/>
            <person name="Yurchenko V."/>
            <person name="Lukes J."/>
        </authorList>
    </citation>
    <scope>NUCLEOTIDE SEQUENCE [LARGE SCALE GENOMIC DNA]</scope>
    <source>
        <strain evidence="4">H10</strain>
    </source>
</reference>
<dbReference type="PROSITE" id="PS51257">
    <property type="entry name" value="PROKAR_LIPOPROTEIN"/>
    <property type="match status" value="1"/>
</dbReference>
<proteinExistence type="predicted"/>
<evidence type="ECO:0000256" key="3">
    <source>
        <dbReference type="SAM" id="SignalP"/>
    </source>
</evidence>
<dbReference type="GeneID" id="26902474"/>
<gene>
    <name evidence="4" type="ORF">ABB37_02179</name>
</gene>
<evidence type="ECO:0000313" key="5">
    <source>
        <dbReference type="Proteomes" id="UP000037923"/>
    </source>
</evidence>